<reference evidence="1 2" key="1">
    <citation type="submission" date="2020-01" db="EMBL/GenBank/DDBJ databases">
        <title>Draft genome sequence of Aspergillus udagawae IFM 46972.</title>
        <authorList>
            <person name="Takahashi H."/>
            <person name="Yaguchi T."/>
        </authorList>
    </citation>
    <scope>NUCLEOTIDE SEQUENCE [LARGE SCALE GENOMIC DNA]</scope>
    <source>
        <strain evidence="1 2">IFM 46972</strain>
    </source>
</reference>
<proteinExistence type="predicted"/>
<evidence type="ECO:0000313" key="2">
    <source>
        <dbReference type="Proteomes" id="UP000465221"/>
    </source>
</evidence>
<dbReference type="Proteomes" id="UP000465221">
    <property type="component" value="Unassembled WGS sequence"/>
</dbReference>
<dbReference type="EMBL" id="BLKC01000031">
    <property type="protein sequence ID" value="GFF37430.1"/>
    <property type="molecule type" value="Genomic_DNA"/>
</dbReference>
<sequence length="87" mass="9789">MSDANLDKCCHTWGPWWLEAIGKKQRRFSKASLLQVSLTEAPAGHLAVKEVRRLGDNHELPLAMDMVDDAQFLSVPSHKLGLSEYWG</sequence>
<comment type="caution">
    <text evidence="1">The sequence shown here is derived from an EMBL/GenBank/DDBJ whole genome shotgun (WGS) entry which is preliminary data.</text>
</comment>
<gene>
    <name evidence="1" type="ORF">IFM46972_05216</name>
</gene>
<name>A0A8H3RTK2_9EURO</name>
<dbReference type="AlphaFoldDB" id="A0A8H3RTK2"/>
<protein>
    <submittedName>
        <fullName evidence="1">Uncharacterized protein</fullName>
    </submittedName>
</protein>
<organism evidence="1 2">
    <name type="scientific">Aspergillus udagawae</name>
    <dbReference type="NCBI Taxonomy" id="91492"/>
    <lineage>
        <taxon>Eukaryota</taxon>
        <taxon>Fungi</taxon>
        <taxon>Dikarya</taxon>
        <taxon>Ascomycota</taxon>
        <taxon>Pezizomycotina</taxon>
        <taxon>Eurotiomycetes</taxon>
        <taxon>Eurotiomycetidae</taxon>
        <taxon>Eurotiales</taxon>
        <taxon>Aspergillaceae</taxon>
        <taxon>Aspergillus</taxon>
        <taxon>Aspergillus subgen. Fumigati</taxon>
    </lineage>
</organism>
<accession>A0A8H3RTK2</accession>
<evidence type="ECO:0000313" key="1">
    <source>
        <dbReference type="EMBL" id="GFF37430.1"/>
    </source>
</evidence>